<dbReference type="Gene3D" id="3.40.50.2000">
    <property type="entry name" value="Glycogen Phosphorylase B"/>
    <property type="match status" value="2"/>
</dbReference>
<evidence type="ECO:0000313" key="3">
    <source>
        <dbReference type="EMBL" id="SEA25918.1"/>
    </source>
</evidence>
<keyword evidence="3" id="KW-0808">Transferase</keyword>
<dbReference type="InterPro" id="IPR001296">
    <property type="entry name" value="Glyco_trans_1"/>
</dbReference>
<dbReference type="GO" id="GO:0016757">
    <property type="term" value="F:glycosyltransferase activity"/>
    <property type="evidence" value="ECO:0007669"/>
    <property type="project" value="InterPro"/>
</dbReference>
<evidence type="ECO:0000259" key="2">
    <source>
        <dbReference type="Pfam" id="PF13439"/>
    </source>
</evidence>
<dbReference type="SUPFAM" id="SSF53756">
    <property type="entry name" value="UDP-Glycosyltransferase/glycogen phosphorylase"/>
    <property type="match status" value="1"/>
</dbReference>
<evidence type="ECO:0000313" key="4">
    <source>
        <dbReference type="Proteomes" id="UP000198951"/>
    </source>
</evidence>
<feature type="domain" description="Glycosyl transferase family 1" evidence="1">
    <location>
        <begin position="208"/>
        <end position="357"/>
    </location>
</feature>
<name>A0A1H3ZQF7_9FLAO</name>
<keyword evidence="4" id="KW-1185">Reference proteome</keyword>
<dbReference type="EMBL" id="FNRD01000003">
    <property type="protein sequence ID" value="SEA25918.1"/>
    <property type="molecule type" value="Genomic_DNA"/>
</dbReference>
<gene>
    <name evidence="3" type="ORF">SAMN05443667_10323</name>
</gene>
<proteinExistence type="predicted"/>
<dbReference type="PANTHER" id="PTHR45947">
    <property type="entry name" value="SULFOQUINOVOSYL TRANSFERASE SQD2"/>
    <property type="match status" value="1"/>
</dbReference>
<reference evidence="4" key="1">
    <citation type="submission" date="2016-10" db="EMBL/GenBank/DDBJ databases">
        <authorList>
            <person name="Varghese N."/>
            <person name="Submissions S."/>
        </authorList>
    </citation>
    <scope>NUCLEOTIDE SEQUENCE [LARGE SCALE GENOMIC DNA]</scope>
    <source>
        <strain evidence="4">DSM 22376</strain>
    </source>
</reference>
<sequence>MKILLLHSKYQLQGGEDTVVKQELALLEQHHTVEVFYFQNQSGIKGLVQFLSSIWNLSAASMVAQKIKTFQPDVVHIHNWHFALGPLVFRKIRTLGVPIVHTVHNYRLLCPSGILLHDGILFTDSLTASFPWKAVFNKVYRNSLLLTFWLAFVIWFHKKIGTWQLINSYVCLTSFAVDLFQDSKFGVSKEQFTVKPNFTSCSQIVSLKRNEDHYLFIGRLCDEKGILILVEAFKKLPFQLHIAGDGPLKDEVLQGILESKNIKYIGNLTSKEVSEELGKAKALVFPSIWFEGMPMTILEAFAASVPIIASNLGAMTSLVADEVNGFLFEAGNVSSLQETIMKFESLSKVEKETMGTNAFQSYQSHYAPEMQLGYFEGIYNAAINKAV</sequence>
<dbReference type="OrthoDB" id="9787111at2"/>
<accession>A0A1H3ZQF7</accession>
<dbReference type="RefSeq" id="WP_091085910.1">
    <property type="nucleotide sequence ID" value="NZ_FNRD01000003.1"/>
</dbReference>
<dbReference type="InterPro" id="IPR028098">
    <property type="entry name" value="Glyco_trans_4-like_N"/>
</dbReference>
<dbReference type="PANTHER" id="PTHR45947:SF13">
    <property type="entry name" value="TRANSFERASE"/>
    <property type="match status" value="1"/>
</dbReference>
<dbReference type="AlphaFoldDB" id="A0A1H3ZQF7"/>
<dbReference type="Proteomes" id="UP000198951">
    <property type="component" value="Unassembled WGS sequence"/>
</dbReference>
<dbReference type="InterPro" id="IPR050194">
    <property type="entry name" value="Glycosyltransferase_grp1"/>
</dbReference>
<evidence type="ECO:0000259" key="1">
    <source>
        <dbReference type="Pfam" id="PF00534"/>
    </source>
</evidence>
<dbReference type="Pfam" id="PF00534">
    <property type="entry name" value="Glycos_transf_1"/>
    <property type="match status" value="1"/>
</dbReference>
<dbReference type="STRING" id="150146.SAMN05443667_10323"/>
<feature type="domain" description="Glycosyltransferase subfamily 4-like N-terminal" evidence="2">
    <location>
        <begin position="31"/>
        <end position="198"/>
    </location>
</feature>
<protein>
    <submittedName>
        <fullName evidence="3">Glycosyltransferase involved in cell wall bisynthesis</fullName>
    </submittedName>
</protein>
<dbReference type="Pfam" id="PF13439">
    <property type="entry name" value="Glyco_transf_4"/>
    <property type="match status" value="1"/>
</dbReference>
<organism evidence="3 4">
    <name type="scientific">Flavobacterium gillisiae</name>
    <dbReference type="NCBI Taxonomy" id="150146"/>
    <lineage>
        <taxon>Bacteria</taxon>
        <taxon>Pseudomonadati</taxon>
        <taxon>Bacteroidota</taxon>
        <taxon>Flavobacteriia</taxon>
        <taxon>Flavobacteriales</taxon>
        <taxon>Flavobacteriaceae</taxon>
        <taxon>Flavobacterium</taxon>
    </lineage>
</organism>